<evidence type="ECO:0000313" key="2">
    <source>
        <dbReference type="EMBL" id="EJK73243.1"/>
    </source>
</evidence>
<gene>
    <name evidence="2" type="ORF">THAOC_05143</name>
</gene>
<protein>
    <submittedName>
        <fullName evidence="2">Uncharacterized protein</fullName>
    </submittedName>
</protein>
<feature type="compositionally biased region" description="Basic and acidic residues" evidence="1">
    <location>
        <begin position="48"/>
        <end position="72"/>
    </location>
</feature>
<feature type="compositionally biased region" description="Basic and acidic residues" evidence="1">
    <location>
        <begin position="24"/>
        <end position="41"/>
    </location>
</feature>
<proteinExistence type="predicted"/>
<keyword evidence="3" id="KW-1185">Reference proteome</keyword>
<accession>K0T3K8</accession>
<name>K0T3K8_THAOC</name>
<reference evidence="2 3" key="1">
    <citation type="journal article" date="2012" name="Genome Biol.">
        <title>Genome and low-iron response of an oceanic diatom adapted to chronic iron limitation.</title>
        <authorList>
            <person name="Lommer M."/>
            <person name="Specht M."/>
            <person name="Roy A.S."/>
            <person name="Kraemer L."/>
            <person name="Andreson R."/>
            <person name="Gutowska M.A."/>
            <person name="Wolf J."/>
            <person name="Bergner S.V."/>
            <person name="Schilhabel M.B."/>
            <person name="Klostermeier U.C."/>
            <person name="Beiko R.G."/>
            <person name="Rosenstiel P."/>
            <person name="Hippler M."/>
            <person name="Laroche J."/>
        </authorList>
    </citation>
    <scope>NUCLEOTIDE SEQUENCE [LARGE SCALE GENOMIC DNA]</scope>
    <source>
        <strain evidence="2 3">CCMP1005</strain>
    </source>
</reference>
<dbReference type="Proteomes" id="UP000266841">
    <property type="component" value="Unassembled WGS sequence"/>
</dbReference>
<evidence type="ECO:0000256" key="1">
    <source>
        <dbReference type="SAM" id="MobiDB-lite"/>
    </source>
</evidence>
<comment type="caution">
    <text evidence="2">The sequence shown here is derived from an EMBL/GenBank/DDBJ whole genome shotgun (WGS) entry which is preliminary data.</text>
</comment>
<organism evidence="2 3">
    <name type="scientific">Thalassiosira oceanica</name>
    <name type="common">Marine diatom</name>
    <dbReference type="NCBI Taxonomy" id="159749"/>
    <lineage>
        <taxon>Eukaryota</taxon>
        <taxon>Sar</taxon>
        <taxon>Stramenopiles</taxon>
        <taxon>Ochrophyta</taxon>
        <taxon>Bacillariophyta</taxon>
        <taxon>Coscinodiscophyceae</taxon>
        <taxon>Thalassiosirophycidae</taxon>
        <taxon>Thalassiosirales</taxon>
        <taxon>Thalassiosiraceae</taxon>
        <taxon>Thalassiosira</taxon>
    </lineage>
</organism>
<dbReference type="AlphaFoldDB" id="K0T3K8"/>
<dbReference type="EMBL" id="AGNL01004660">
    <property type="protein sequence ID" value="EJK73243.1"/>
    <property type="molecule type" value="Genomic_DNA"/>
</dbReference>
<sequence length="72" mass="8238">ARRNCDFMSADTAARSTLRQFDYDTKPKQESKAREIGRAEETEMMGRGVEDHRTIDLDVKRPPDHDGATREA</sequence>
<feature type="region of interest" description="Disordered" evidence="1">
    <location>
        <begin position="24"/>
        <end position="72"/>
    </location>
</feature>
<feature type="non-terminal residue" evidence="2">
    <location>
        <position position="1"/>
    </location>
</feature>
<evidence type="ECO:0000313" key="3">
    <source>
        <dbReference type="Proteomes" id="UP000266841"/>
    </source>
</evidence>